<evidence type="ECO:0000313" key="1">
    <source>
        <dbReference type="EMBL" id="KAG5659086.1"/>
    </source>
</evidence>
<accession>A0A9P7KU47</accession>
<dbReference type="EMBL" id="JAGPUO010000012">
    <property type="protein sequence ID" value="KAG5659086.1"/>
    <property type="molecule type" value="Genomic_DNA"/>
</dbReference>
<comment type="caution">
    <text evidence="1">The sequence shown here is derived from an EMBL/GenBank/DDBJ whole genome shotgun (WGS) entry which is preliminary data.</text>
</comment>
<organism evidence="1 2">
    <name type="scientific">Fusarium avenaceum</name>
    <dbReference type="NCBI Taxonomy" id="40199"/>
    <lineage>
        <taxon>Eukaryota</taxon>
        <taxon>Fungi</taxon>
        <taxon>Dikarya</taxon>
        <taxon>Ascomycota</taxon>
        <taxon>Pezizomycotina</taxon>
        <taxon>Sordariomycetes</taxon>
        <taxon>Hypocreomycetidae</taxon>
        <taxon>Hypocreales</taxon>
        <taxon>Nectriaceae</taxon>
        <taxon>Fusarium</taxon>
        <taxon>Fusarium tricinctum species complex</taxon>
    </lineage>
</organism>
<gene>
    <name evidence="1" type="ORF">KAF25_000288</name>
</gene>
<keyword evidence="2" id="KW-1185">Reference proteome</keyword>
<dbReference type="Proteomes" id="UP000782241">
    <property type="component" value="Unassembled WGS sequence"/>
</dbReference>
<proteinExistence type="predicted"/>
<sequence>MRCTYGNSTARVKPIDYIRHLESRVAELEAQLTGSTLQNDEHAVGSIHLSDTKPQGGSSRVPPGALDAIDTLVGPENDLLSSVEGLPTYHGEFASLNVLRIVRDKCDSLANVMAPLSSGRILAEAFAKDTGKVMPPAADLPELAECQRLCYVAIEEALPCHECIDREAFFAQLVRVHAKSLEDLDLNDRAFLALVLALLGFAERYEADSRSPTEGYSSGVAIKG</sequence>
<name>A0A9P7KU47_9HYPO</name>
<evidence type="ECO:0000313" key="2">
    <source>
        <dbReference type="Proteomes" id="UP000782241"/>
    </source>
</evidence>
<reference evidence="1" key="1">
    <citation type="submission" date="2021-04" db="EMBL/GenBank/DDBJ databases">
        <title>Draft genome of Fusarium avenaceum strain F156N33, isolated from an atmospheric sample in Virginia.</title>
        <authorList>
            <person name="Yang S."/>
            <person name="Vinatzer B.A."/>
            <person name="Coleman J."/>
        </authorList>
    </citation>
    <scope>NUCLEOTIDE SEQUENCE</scope>
    <source>
        <strain evidence="1">F156N33</strain>
    </source>
</reference>
<protein>
    <submittedName>
        <fullName evidence="1">Uncharacterized protein</fullName>
    </submittedName>
</protein>
<dbReference type="AlphaFoldDB" id="A0A9P7KU47"/>